<dbReference type="EC" id="2.7.13.3" evidence="4"/>
<dbReference type="OrthoDB" id="3272969at2"/>
<evidence type="ECO:0000256" key="12">
    <source>
        <dbReference type="SAM" id="MobiDB-lite"/>
    </source>
</evidence>
<keyword evidence="11 13" id="KW-0472">Membrane</keyword>
<dbReference type="FunFam" id="1.10.287.130:FF:000001">
    <property type="entry name" value="Two-component sensor histidine kinase"/>
    <property type="match status" value="1"/>
</dbReference>
<evidence type="ECO:0000256" key="3">
    <source>
        <dbReference type="ARBA" id="ARBA00004236"/>
    </source>
</evidence>
<dbReference type="InterPro" id="IPR003594">
    <property type="entry name" value="HATPase_dom"/>
</dbReference>
<evidence type="ECO:0000256" key="2">
    <source>
        <dbReference type="ARBA" id="ARBA00001968"/>
    </source>
</evidence>
<evidence type="ECO:0000256" key="5">
    <source>
        <dbReference type="ARBA" id="ARBA00022553"/>
    </source>
</evidence>
<evidence type="ECO:0000256" key="10">
    <source>
        <dbReference type="ARBA" id="ARBA00023012"/>
    </source>
</evidence>
<dbReference type="InterPro" id="IPR050736">
    <property type="entry name" value="Sensor_HK_Regulatory"/>
</dbReference>
<dbReference type="CDD" id="cd00082">
    <property type="entry name" value="HisKA"/>
    <property type="match status" value="1"/>
</dbReference>
<name>A0A4P7IE35_9ACTN</name>
<dbReference type="InterPro" id="IPR007891">
    <property type="entry name" value="CHASE3"/>
</dbReference>
<gene>
    <name evidence="16" type="ORF">EXE58_01290</name>
</gene>
<keyword evidence="17" id="KW-1185">Reference proteome</keyword>
<keyword evidence="5" id="KW-0597">Phosphoprotein</keyword>
<comment type="subcellular location">
    <subcellularLocation>
        <location evidence="3">Cell membrane</location>
    </subcellularLocation>
</comment>
<keyword evidence="8" id="KW-0418">Kinase</keyword>
<dbReference type="CDD" id="cd00075">
    <property type="entry name" value="HATPase"/>
    <property type="match status" value="1"/>
</dbReference>
<evidence type="ECO:0000313" key="17">
    <source>
        <dbReference type="Proteomes" id="UP000294853"/>
    </source>
</evidence>
<dbReference type="Gene3D" id="1.10.287.130">
    <property type="match status" value="1"/>
</dbReference>
<dbReference type="RefSeq" id="WP_135266210.1">
    <property type="nucleotide sequence ID" value="NZ_CP038436.1"/>
</dbReference>
<dbReference type="Gene3D" id="3.30.565.10">
    <property type="entry name" value="Histidine kinase-like ATPase, C-terminal domain"/>
    <property type="match status" value="1"/>
</dbReference>
<keyword evidence="7 13" id="KW-0812">Transmembrane</keyword>
<feature type="compositionally biased region" description="Acidic residues" evidence="12">
    <location>
        <begin position="505"/>
        <end position="516"/>
    </location>
</feature>
<keyword evidence="6" id="KW-0808">Transferase</keyword>
<sequence>MSEPTTVRRRLTPILVLATILLVVTGSVGTLSAVLSYRNIVRLTDEIRPASESNAAILQDLTDAETGVRAWGISGERSGLDPYVKGLARLPRDQETLRSYAAGDPELKALVARQEQAADAWLQDYATVRVERAGGPGTYDPQLFVVGKNRFDTMRSINAQVAEVLGEEVAETRRTAVLRARRTAIGLGFLALLGVGVAFFAVRRLLRDIRDPLEHLESVVRRQAKGDREVRARLEGPREMRAVARALNDLADENDRSRASEEKVAAEIRALDTARGDFVSNVSHELRTPLTTIAGYVEMVEDEFEGRLSEEHQQMLEATQRNVTRLRMLIEDLLTLSHVENPSTDLQQIDLCQLLRDTVDDLRLNASRQGVGLVLRCEGDPVAVLADPGQLQRVFVNLVSNALKFSDEGSSVDVVLERHSYEVEVRVVDRGIGIPAEDLVHVGSRFFRARNAVVGQVPGTGLGLRIVQTIVSNHGGTLRLDSVEGEGTTVTVTLPRQASTFAEQALDDQELDDQDLADSSPG</sequence>
<feature type="domain" description="HAMP" evidence="15">
    <location>
        <begin position="207"/>
        <end position="259"/>
    </location>
</feature>
<dbReference type="SMART" id="SM00388">
    <property type="entry name" value="HisKA"/>
    <property type="match status" value="1"/>
</dbReference>
<dbReference type="SUPFAM" id="SSF47384">
    <property type="entry name" value="Homodimeric domain of signal transducing histidine kinase"/>
    <property type="match status" value="1"/>
</dbReference>
<evidence type="ECO:0000256" key="7">
    <source>
        <dbReference type="ARBA" id="ARBA00022692"/>
    </source>
</evidence>
<feature type="region of interest" description="Disordered" evidence="12">
    <location>
        <begin position="503"/>
        <end position="522"/>
    </location>
</feature>
<keyword evidence="9 13" id="KW-1133">Transmembrane helix</keyword>
<dbReference type="PROSITE" id="PS50885">
    <property type="entry name" value="HAMP"/>
    <property type="match status" value="1"/>
</dbReference>
<dbReference type="PROSITE" id="PS50109">
    <property type="entry name" value="HIS_KIN"/>
    <property type="match status" value="1"/>
</dbReference>
<protein>
    <recommendedName>
        <fullName evidence="4">histidine kinase</fullName>
        <ecNumber evidence="4">2.7.13.3</ecNumber>
    </recommendedName>
</protein>
<dbReference type="InterPro" id="IPR003660">
    <property type="entry name" value="HAMP_dom"/>
</dbReference>
<dbReference type="PANTHER" id="PTHR43711:SF1">
    <property type="entry name" value="HISTIDINE KINASE 1"/>
    <property type="match status" value="1"/>
</dbReference>
<comment type="cofactor">
    <cofactor evidence="2">
        <name>a divalent metal cation</name>
        <dbReference type="ChEBI" id="CHEBI:60240"/>
    </cofactor>
</comment>
<dbReference type="SUPFAM" id="SSF55874">
    <property type="entry name" value="ATPase domain of HSP90 chaperone/DNA topoisomerase II/histidine kinase"/>
    <property type="match status" value="1"/>
</dbReference>
<dbReference type="Pfam" id="PF00512">
    <property type="entry name" value="HisKA"/>
    <property type="match status" value="1"/>
</dbReference>
<evidence type="ECO:0000256" key="1">
    <source>
        <dbReference type="ARBA" id="ARBA00000085"/>
    </source>
</evidence>
<dbReference type="Pfam" id="PF05227">
    <property type="entry name" value="CHASE3"/>
    <property type="match status" value="1"/>
</dbReference>
<dbReference type="SMART" id="SM00387">
    <property type="entry name" value="HATPase_c"/>
    <property type="match status" value="1"/>
</dbReference>
<dbReference type="CDD" id="cd06225">
    <property type="entry name" value="HAMP"/>
    <property type="match status" value="1"/>
</dbReference>
<dbReference type="Gene3D" id="6.10.340.10">
    <property type="match status" value="1"/>
</dbReference>
<dbReference type="InterPro" id="IPR005467">
    <property type="entry name" value="His_kinase_dom"/>
</dbReference>
<accession>A0A4P7IE35</accession>
<organism evidence="16 17">
    <name type="scientific">Nocardioides seonyuensis</name>
    <dbReference type="NCBI Taxonomy" id="2518371"/>
    <lineage>
        <taxon>Bacteria</taxon>
        <taxon>Bacillati</taxon>
        <taxon>Actinomycetota</taxon>
        <taxon>Actinomycetes</taxon>
        <taxon>Propionibacteriales</taxon>
        <taxon>Nocardioidaceae</taxon>
        <taxon>Nocardioides</taxon>
    </lineage>
</organism>
<dbReference type="InterPro" id="IPR003661">
    <property type="entry name" value="HisK_dim/P_dom"/>
</dbReference>
<dbReference type="Proteomes" id="UP000294853">
    <property type="component" value="Chromosome"/>
</dbReference>
<evidence type="ECO:0000259" key="15">
    <source>
        <dbReference type="PROSITE" id="PS50885"/>
    </source>
</evidence>
<feature type="domain" description="Histidine kinase" evidence="14">
    <location>
        <begin position="281"/>
        <end position="498"/>
    </location>
</feature>
<dbReference type="PRINTS" id="PR00344">
    <property type="entry name" value="BCTRLSENSOR"/>
</dbReference>
<dbReference type="InterPro" id="IPR004358">
    <property type="entry name" value="Sig_transdc_His_kin-like_C"/>
</dbReference>
<dbReference type="Pfam" id="PF02518">
    <property type="entry name" value="HATPase_c"/>
    <property type="match status" value="1"/>
</dbReference>
<dbReference type="GO" id="GO:0005509">
    <property type="term" value="F:calcium ion binding"/>
    <property type="evidence" value="ECO:0007669"/>
    <property type="project" value="UniProtKB-ARBA"/>
</dbReference>
<dbReference type="Pfam" id="PF00672">
    <property type="entry name" value="HAMP"/>
    <property type="match status" value="1"/>
</dbReference>
<keyword evidence="10" id="KW-0902">Two-component regulatory system</keyword>
<dbReference type="EMBL" id="CP038436">
    <property type="protein sequence ID" value="QBX54237.1"/>
    <property type="molecule type" value="Genomic_DNA"/>
</dbReference>
<dbReference type="AlphaFoldDB" id="A0A4P7IE35"/>
<dbReference type="KEGG" id="nsn:EXE58_01290"/>
<dbReference type="GO" id="GO:0005886">
    <property type="term" value="C:plasma membrane"/>
    <property type="evidence" value="ECO:0007669"/>
    <property type="project" value="UniProtKB-SubCell"/>
</dbReference>
<evidence type="ECO:0000256" key="9">
    <source>
        <dbReference type="ARBA" id="ARBA00022989"/>
    </source>
</evidence>
<proteinExistence type="predicted"/>
<reference evidence="16 17" key="1">
    <citation type="submission" date="2019-03" db="EMBL/GenBank/DDBJ databases">
        <title>Three New Species of Nocardioides, Nocardioides euryhalodurans sp. nov., Nocardioides seonyuensis sp. nov. and Nocardioides eburneoflavus sp. nov. Iolated from Soil.</title>
        <authorList>
            <person name="Roh S.G."/>
            <person name="Lee C."/>
            <person name="Kim M.-K."/>
            <person name="Kim S.B."/>
        </authorList>
    </citation>
    <scope>NUCLEOTIDE SEQUENCE [LARGE SCALE GENOMIC DNA]</scope>
    <source>
        <strain evidence="16 17">MMS17-SY207-3</strain>
    </source>
</reference>
<evidence type="ECO:0000256" key="11">
    <source>
        <dbReference type="ARBA" id="ARBA00023136"/>
    </source>
</evidence>
<evidence type="ECO:0000256" key="13">
    <source>
        <dbReference type="SAM" id="Phobius"/>
    </source>
</evidence>
<evidence type="ECO:0000256" key="8">
    <source>
        <dbReference type="ARBA" id="ARBA00022777"/>
    </source>
</evidence>
<comment type="catalytic activity">
    <reaction evidence="1">
        <text>ATP + protein L-histidine = ADP + protein N-phospho-L-histidine.</text>
        <dbReference type="EC" id="2.7.13.3"/>
    </reaction>
</comment>
<evidence type="ECO:0000256" key="6">
    <source>
        <dbReference type="ARBA" id="ARBA00022679"/>
    </source>
</evidence>
<feature type="transmembrane region" description="Helical" evidence="13">
    <location>
        <begin position="12"/>
        <end position="35"/>
    </location>
</feature>
<dbReference type="FunFam" id="3.30.565.10:FF:000006">
    <property type="entry name" value="Sensor histidine kinase WalK"/>
    <property type="match status" value="1"/>
</dbReference>
<dbReference type="PANTHER" id="PTHR43711">
    <property type="entry name" value="TWO-COMPONENT HISTIDINE KINASE"/>
    <property type="match status" value="1"/>
</dbReference>
<feature type="transmembrane region" description="Helical" evidence="13">
    <location>
        <begin position="183"/>
        <end position="202"/>
    </location>
</feature>
<dbReference type="GO" id="GO:0000155">
    <property type="term" value="F:phosphorelay sensor kinase activity"/>
    <property type="evidence" value="ECO:0007669"/>
    <property type="project" value="InterPro"/>
</dbReference>
<dbReference type="InterPro" id="IPR036097">
    <property type="entry name" value="HisK_dim/P_sf"/>
</dbReference>
<evidence type="ECO:0000313" key="16">
    <source>
        <dbReference type="EMBL" id="QBX54237.1"/>
    </source>
</evidence>
<dbReference type="InterPro" id="IPR036890">
    <property type="entry name" value="HATPase_C_sf"/>
</dbReference>
<evidence type="ECO:0000256" key="4">
    <source>
        <dbReference type="ARBA" id="ARBA00012438"/>
    </source>
</evidence>
<evidence type="ECO:0000259" key="14">
    <source>
        <dbReference type="PROSITE" id="PS50109"/>
    </source>
</evidence>